<gene>
    <name evidence="5" type="ORF">AWY79_15495</name>
    <name evidence="6" type="ORF">EDC59_102131</name>
</gene>
<evidence type="ECO:0000313" key="6">
    <source>
        <dbReference type="EMBL" id="TDT90701.1"/>
    </source>
</evidence>
<feature type="domain" description="N-acetyltransferase" evidence="4">
    <location>
        <begin position="14"/>
        <end position="176"/>
    </location>
</feature>
<dbReference type="KEGG" id="dej:AWY79_15495"/>
<dbReference type="EMBL" id="CP014206">
    <property type="protein sequence ID" value="AMK12403.1"/>
    <property type="molecule type" value="Genomic_DNA"/>
</dbReference>
<sequence>MDRFSNTELRTERCILRPWRNADIPLIPPLADTRDISWNTSFRFPNPYDEKAAQRMVEWSRDGAGVNVWQFALVAGGELAGGIGTTRNSDVETHTANVGYWLGTRFWGKGLASEALAELVRYMREETDVEQLTATSFGWNPGSRRVLEKCGFSLEGVRKGVVRKWGRTTDLWIYGQVLKTERPAALD</sequence>
<dbReference type="Proteomes" id="UP000055611">
    <property type="component" value="Chromosome"/>
</dbReference>
<evidence type="ECO:0000256" key="2">
    <source>
        <dbReference type="ARBA" id="ARBA00023315"/>
    </source>
</evidence>
<dbReference type="InterPro" id="IPR000182">
    <property type="entry name" value="GNAT_dom"/>
</dbReference>
<dbReference type="InterPro" id="IPR051531">
    <property type="entry name" value="N-acetyltransferase"/>
</dbReference>
<dbReference type="RefSeq" id="WP_158509900.1">
    <property type="nucleotide sequence ID" value="NZ_CP014206.1"/>
</dbReference>
<keyword evidence="7" id="KW-1185">Reference proteome</keyword>
<dbReference type="PANTHER" id="PTHR43792">
    <property type="entry name" value="GNAT FAMILY, PUTATIVE (AFU_ORTHOLOGUE AFUA_3G00765)-RELATED-RELATED"/>
    <property type="match status" value="1"/>
</dbReference>
<dbReference type="AlphaFoldDB" id="A0A126QQS0"/>
<keyword evidence="2" id="KW-0012">Acyltransferase</keyword>
<dbReference type="OrthoDB" id="9801656at2"/>
<evidence type="ECO:0000259" key="4">
    <source>
        <dbReference type="PROSITE" id="PS51186"/>
    </source>
</evidence>
<dbReference type="PANTHER" id="PTHR43792:SF8">
    <property type="entry name" value="[RIBOSOMAL PROTEIN US5]-ALANINE N-ACETYLTRANSFERASE"/>
    <property type="match status" value="1"/>
</dbReference>
<dbReference type="Gene3D" id="3.40.630.30">
    <property type="match status" value="1"/>
</dbReference>
<reference evidence="5 7" key="1">
    <citation type="journal article" date="2016" name="Front. Microbiol.">
        <title>Genome Sequence of the Piezophilic, Mesophilic Sulfate-Reducing Bacterium Desulfovibrio indicus J2T.</title>
        <authorList>
            <person name="Cao J."/>
            <person name="Maignien L."/>
            <person name="Shao Z."/>
            <person name="Alain K."/>
            <person name="Jebbar M."/>
        </authorList>
    </citation>
    <scope>NUCLEOTIDE SEQUENCE [LARGE SCALE GENOMIC DNA]</scope>
    <source>
        <strain evidence="5 7">J2</strain>
    </source>
</reference>
<dbReference type="Proteomes" id="UP000295506">
    <property type="component" value="Unassembled WGS sequence"/>
</dbReference>
<comment type="similarity">
    <text evidence="3">Belongs to the acetyltransferase family. RimJ subfamily.</text>
</comment>
<dbReference type="SUPFAM" id="SSF55729">
    <property type="entry name" value="Acyl-CoA N-acyltransferases (Nat)"/>
    <property type="match status" value="1"/>
</dbReference>
<dbReference type="EMBL" id="SOBK01000002">
    <property type="protein sequence ID" value="TDT90701.1"/>
    <property type="molecule type" value="Genomic_DNA"/>
</dbReference>
<keyword evidence="1" id="KW-0808">Transferase</keyword>
<proteinExistence type="inferred from homology"/>
<evidence type="ECO:0000313" key="5">
    <source>
        <dbReference type="EMBL" id="AMK12403.1"/>
    </source>
</evidence>
<organism evidence="6 8">
    <name type="scientific">Pseudodesulfovibrio indicus</name>
    <dbReference type="NCBI Taxonomy" id="1716143"/>
    <lineage>
        <taxon>Bacteria</taxon>
        <taxon>Pseudomonadati</taxon>
        <taxon>Thermodesulfobacteriota</taxon>
        <taxon>Desulfovibrionia</taxon>
        <taxon>Desulfovibrionales</taxon>
        <taxon>Desulfovibrionaceae</taxon>
    </lineage>
</organism>
<dbReference type="Pfam" id="PF13302">
    <property type="entry name" value="Acetyltransf_3"/>
    <property type="match status" value="1"/>
</dbReference>
<evidence type="ECO:0000256" key="1">
    <source>
        <dbReference type="ARBA" id="ARBA00022679"/>
    </source>
</evidence>
<name>A0A126QQS0_9BACT</name>
<dbReference type="GO" id="GO:0016747">
    <property type="term" value="F:acyltransferase activity, transferring groups other than amino-acyl groups"/>
    <property type="evidence" value="ECO:0007669"/>
    <property type="project" value="InterPro"/>
</dbReference>
<dbReference type="InterPro" id="IPR016181">
    <property type="entry name" value="Acyl_CoA_acyltransferase"/>
</dbReference>
<evidence type="ECO:0000313" key="7">
    <source>
        <dbReference type="Proteomes" id="UP000055611"/>
    </source>
</evidence>
<evidence type="ECO:0000256" key="3">
    <source>
        <dbReference type="ARBA" id="ARBA00038502"/>
    </source>
</evidence>
<reference evidence="6 8" key="2">
    <citation type="submission" date="2019-03" db="EMBL/GenBank/DDBJ databases">
        <title>Genomic Encyclopedia of Type Strains, Phase IV (KMG-IV): sequencing the most valuable type-strain genomes for metagenomic binning, comparative biology and taxonomic classification.</title>
        <authorList>
            <person name="Goeker M."/>
        </authorList>
    </citation>
    <scope>NUCLEOTIDE SEQUENCE [LARGE SCALE GENOMIC DNA]</scope>
    <source>
        <strain evidence="6 8">DSM 101483</strain>
    </source>
</reference>
<evidence type="ECO:0000313" key="8">
    <source>
        <dbReference type="Proteomes" id="UP000295506"/>
    </source>
</evidence>
<dbReference type="PROSITE" id="PS51186">
    <property type="entry name" value="GNAT"/>
    <property type="match status" value="1"/>
</dbReference>
<protein>
    <submittedName>
        <fullName evidence="6">RimJ/RimL family protein N-acetyltransferase</fullName>
    </submittedName>
</protein>
<accession>A0A126QQS0</accession>